<dbReference type="SUPFAM" id="SSF53335">
    <property type="entry name" value="S-adenosyl-L-methionine-dependent methyltransferases"/>
    <property type="match status" value="1"/>
</dbReference>
<reference evidence="5" key="1">
    <citation type="journal article" date="2019" name="Int. J. Syst. Evol. Microbiol.">
        <title>The Global Catalogue of Microorganisms (GCM) 10K type strain sequencing project: providing services to taxonomists for standard genome sequencing and annotation.</title>
        <authorList>
            <consortium name="The Broad Institute Genomics Platform"/>
            <consortium name="The Broad Institute Genome Sequencing Center for Infectious Disease"/>
            <person name="Wu L."/>
            <person name="Ma J."/>
        </authorList>
    </citation>
    <scope>NUCLEOTIDE SEQUENCE [LARGE SCALE GENOMIC DNA]</scope>
    <source>
        <strain evidence="5">NBRC 105830</strain>
    </source>
</reference>
<dbReference type="CDD" id="cd02440">
    <property type="entry name" value="AdoMet_MTases"/>
    <property type="match status" value="1"/>
</dbReference>
<dbReference type="InterPro" id="IPR036390">
    <property type="entry name" value="WH_DNA-bd_sf"/>
</dbReference>
<evidence type="ECO:0000256" key="1">
    <source>
        <dbReference type="HAMAP-Rule" id="MF_01584"/>
    </source>
</evidence>
<accession>A0ABQ6HN23</accession>
<evidence type="ECO:0000259" key="3">
    <source>
        <dbReference type="Pfam" id="PF13649"/>
    </source>
</evidence>
<dbReference type="Gene3D" id="3.40.50.150">
    <property type="entry name" value="Vaccinia Virus protein VP39"/>
    <property type="match status" value="1"/>
</dbReference>
<name>A0ABQ6HN23_9MICO</name>
<proteinExistence type="inferred from homology"/>
<dbReference type="Pfam" id="PF13649">
    <property type="entry name" value="Methyltransf_25"/>
    <property type="match status" value="1"/>
</dbReference>
<comment type="caution">
    <text evidence="4">The sequence shown here is derived from an EMBL/GenBank/DDBJ whole genome shotgun (WGS) entry which is preliminary data.</text>
</comment>
<sequence length="407" mass="44022">MHSLQLDDVDQRVLGSLMEKQRTVPESYPLSLNAVRSACNQKSSRSPVVDYDETMLEERLQDLKHRGLVRVVWAGKGSRTLKYHQLLTESLDLGDAESALLTVLLLRGPQSAGELRTRTERLHEFGDRQAVEQVLGELAAADPPLVRELARRPGERDPRYVHLLGAAPVEQPDSPEAADVDDRERPLAEGAAARDERVRQGYSVVAQAYAEANADELGRLPFDAWVLGRVARLAGDDPVVEVGCGDGHLTAYLAAAGADVTGLDLAPGMVEHAQRTYPDLTFTVGDLTRLMRPPTAPAWGAIVAWHSLIHLAASELAPAIGALGGVLRPGGWLALTVPVGRRVRTVGGRWGHEGVEVLLVEHDPAQVLAAVEAAGLQVRERYVRGPVPGVEPDADRLTVLAQRPEDA</sequence>
<comment type="similarity">
    <text evidence="1">Belongs to the UPF0502 family.</text>
</comment>
<gene>
    <name evidence="4" type="ORF">GCM10025862_10260</name>
</gene>
<evidence type="ECO:0000313" key="5">
    <source>
        <dbReference type="Proteomes" id="UP001157109"/>
    </source>
</evidence>
<dbReference type="Proteomes" id="UP001157109">
    <property type="component" value="Unassembled WGS sequence"/>
</dbReference>
<dbReference type="Pfam" id="PF04337">
    <property type="entry name" value="DUF480"/>
    <property type="match status" value="1"/>
</dbReference>
<organism evidence="4 5">
    <name type="scientific">Arsenicicoccus piscis</name>
    <dbReference type="NCBI Taxonomy" id="673954"/>
    <lineage>
        <taxon>Bacteria</taxon>
        <taxon>Bacillati</taxon>
        <taxon>Actinomycetota</taxon>
        <taxon>Actinomycetes</taxon>
        <taxon>Micrococcales</taxon>
        <taxon>Intrasporangiaceae</taxon>
        <taxon>Arsenicicoccus</taxon>
    </lineage>
</organism>
<feature type="compositionally biased region" description="Basic and acidic residues" evidence="2">
    <location>
        <begin position="180"/>
        <end position="193"/>
    </location>
</feature>
<evidence type="ECO:0000256" key="2">
    <source>
        <dbReference type="SAM" id="MobiDB-lite"/>
    </source>
</evidence>
<protein>
    <recommendedName>
        <fullName evidence="3">Methyltransferase domain-containing protein</fullName>
    </recommendedName>
</protein>
<dbReference type="Gene3D" id="1.10.10.10">
    <property type="entry name" value="Winged helix-like DNA-binding domain superfamily/Winged helix DNA-binding domain"/>
    <property type="match status" value="2"/>
</dbReference>
<dbReference type="RefSeq" id="WP_241442615.1">
    <property type="nucleotide sequence ID" value="NZ_BSUJ01000001.1"/>
</dbReference>
<dbReference type="InterPro" id="IPR036388">
    <property type="entry name" value="WH-like_DNA-bd_sf"/>
</dbReference>
<evidence type="ECO:0000313" key="4">
    <source>
        <dbReference type="EMBL" id="GMA19005.1"/>
    </source>
</evidence>
<dbReference type="EMBL" id="BSUJ01000001">
    <property type="protein sequence ID" value="GMA19005.1"/>
    <property type="molecule type" value="Genomic_DNA"/>
</dbReference>
<keyword evidence="5" id="KW-1185">Reference proteome</keyword>
<dbReference type="HAMAP" id="MF_01584">
    <property type="entry name" value="UPF0502"/>
    <property type="match status" value="1"/>
</dbReference>
<feature type="domain" description="Methyltransferase" evidence="3">
    <location>
        <begin position="239"/>
        <end position="331"/>
    </location>
</feature>
<feature type="region of interest" description="Disordered" evidence="2">
    <location>
        <begin position="167"/>
        <end position="193"/>
    </location>
</feature>
<dbReference type="SUPFAM" id="SSF46785">
    <property type="entry name" value="Winged helix' DNA-binding domain"/>
    <property type="match status" value="2"/>
</dbReference>
<dbReference type="InterPro" id="IPR029063">
    <property type="entry name" value="SAM-dependent_MTases_sf"/>
</dbReference>
<dbReference type="PANTHER" id="PTHR38768">
    <property type="entry name" value="UPF0502 PROTEIN YCEH"/>
    <property type="match status" value="1"/>
</dbReference>
<dbReference type="PANTHER" id="PTHR38768:SF1">
    <property type="entry name" value="UPF0502 PROTEIN YCEH"/>
    <property type="match status" value="1"/>
</dbReference>
<dbReference type="InterPro" id="IPR041698">
    <property type="entry name" value="Methyltransf_25"/>
</dbReference>
<dbReference type="InterPro" id="IPR007432">
    <property type="entry name" value="DUF480"/>
</dbReference>